<dbReference type="HOGENOM" id="CLU_1776740_0_0_6"/>
<dbReference type="KEGG" id="xca:xcc-b100_4365"/>
<dbReference type="Proteomes" id="UP000001188">
    <property type="component" value="Chromosome"/>
</dbReference>
<sequence>MRWNAFGECQQASAGSCCIYAAARDLQRGSGELRAAIKNYCAAVRWARPVLGIGMYPRTFRFLRAVRTHLTTARYVLLAALGRVIQTGVSWKPCCSVYAAGSGLQSDMVDAVDDSTDFRKSRSGDVYAASSRLRSDACLRRVTACI</sequence>
<organism evidence="1 2">
    <name type="scientific">Xanthomonas campestris pv. campestris (strain B100)</name>
    <dbReference type="NCBI Taxonomy" id="509169"/>
    <lineage>
        <taxon>Bacteria</taxon>
        <taxon>Pseudomonadati</taxon>
        <taxon>Pseudomonadota</taxon>
        <taxon>Gammaproteobacteria</taxon>
        <taxon>Lysobacterales</taxon>
        <taxon>Lysobacteraceae</taxon>
        <taxon>Xanthomonas</taxon>
    </lineage>
</organism>
<name>B0RZ49_XANCB</name>
<evidence type="ECO:0000313" key="2">
    <source>
        <dbReference type="Proteomes" id="UP000001188"/>
    </source>
</evidence>
<accession>B0RZ49</accession>
<proteinExistence type="predicted"/>
<gene>
    <name evidence="1" type="ORF">XCCB100_4365</name>
</gene>
<protein>
    <submittedName>
        <fullName evidence="1">Uncharacterized protein</fullName>
    </submittedName>
</protein>
<dbReference type="AlphaFoldDB" id="B0RZ49"/>
<dbReference type="EMBL" id="AM920689">
    <property type="protein sequence ID" value="CAP53735.1"/>
    <property type="molecule type" value="Genomic_DNA"/>
</dbReference>
<evidence type="ECO:0000313" key="1">
    <source>
        <dbReference type="EMBL" id="CAP53735.1"/>
    </source>
</evidence>
<reference evidence="1 2" key="1">
    <citation type="journal article" date="2008" name="J. Biotechnol.">
        <title>The genome of Xanthomonas campestris pv. campestris B100 and its use for the reconstruction of metabolic pathways involved in xanthan biosynthesis.</title>
        <authorList>
            <person name="Vorholter F.J."/>
            <person name="Schneiker S."/>
            <person name="Goesmann A."/>
            <person name="Krause L."/>
            <person name="Bekel T."/>
            <person name="Kaiser O."/>
            <person name="Linke B."/>
            <person name="Patschkowski T."/>
            <person name="Ruckert C."/>
            <person name="Schmid J."/>
            <person name="Sidhu V.K."/>
            <person name="Sieber V."/>
            <person name="Tauch A."/>
            <person name="Watt S.A."/>
            <person name="Weisshaar B."/>
            <person name="Becker A."/>
            <person name="Niehaus K."/>
            <person name="Puhler A."/>
        </authorList>
    </citation>
    <scope>NUCLEOTIDE SEQUENCE [LARGE SCALE GENOMIC DNA]</scope>
    <source>
        <strain evidence="1 2">B100</strain>
    </source>
</reference>